<sequence>MNKPNINLHYKEQDGMLLPDLQISNSNEADKPLGRYGRMALEYLKDNQPERYTILKMDGSLMEVMHRVQNEATEKIEALTQQMLQQEPMPQTEDILERTRHLNNLKLMAEETVLQTIVLIPR</sequence>
<reference evidence="2" key="3">
    <citation type="submission" date="2023-01" db="EMBL/GenBank/DDBJ databases">
        <title>Human gut microbiome strain richness.</title>
        <authorList>
            <person name="Chen-Liaw A."/>
        </authorList>
    </citation>
    <scope>NUCLEOTIDE SEQUENCE</scope>
    <source>
        <strain evidence="2">2225st1_A6_2225SCRN_200828</strain>
    </source>
</reference>
<evidence type="ECO:0000313" key="4">
    <source>
        <dbReference type="Proteomes" id="UP000095746"/>
    </source>
</evidence>
<organism evidence="1 4">
    <name type="scientific">Flavonifractor plautii</name>
    <name type="common">Fusobacterium plautii</name>
    <dbReference type="NCBI Taxonomy" id="292800"/>
    <lineage>
        <taxon>Bacteria</taxon>
        <taxon>Bacillati</taxon>
        <taxon>Bacillota</taxon>
        <taxon>Clostridia</taxon>
        <taxon>Eubacteriales</taxon>
        <taxon>Oscillospiraceae</taxon>
        <taxon>Flavonifractor</taxon>
    </lineage>
</organism>
<dbReference type="KEGG" id="fpla:A4U99_02470"/>
<accession>A0A173YKZ9</accession>
<dbReference type="InterPro" id="IPR026989">
    <property type="entry name" value="TnpV"/>
</dbReference>
<evidence type="ECO:0000313" key="3">
    <source>
        <dbReference type="EMBL" id="QQR07180.1"/>
    </source>
</evidence>
<reference evidence="3 5" key="2">
    <citation type="submission" date="2020-11" db="EMBL/GenBank/DDBJ databases">
        <title>Closed and high quality bacterial genomes of the OMM12 community.</title>
        <authorList>
            <person name="Marbouty M."/>
            <person name="Lamy-Besnier Q."/>
            <person name="Debarbieux L."/>
            <person name="Koszul R."/>
        </authorList>
    </citation>
    <scope>NUCLEOTIDE SEQUENCE [LARGE SCALE GENOMIC DNA]</scope>
    <source>
        <strain evidence="3 5">YL31</strain>
    </source>
</reference>
<evidence type="ECO:0000313" key="2">
    <source>
        <dbReference type="EMBL" id="MDB7908087.1"/>
    </source>
</evidence>
<dbReference type="Pfam" id="PF14198">
    <property type="entry name" value="TnpV"/>
    <property type="match status" value="1"/>
</dbReference>
<dbReference type="EMBL" id="CYZT01000007">
    <property type="protein sequence ID" value="CUN64821.1"/>
    <property type="molecule type" value="Genomic_DNA"/>
</dbReference>
<evidence type="ECO:0000313" key="5">
    <source>
        <dbReference type="Proteomes" id="UP000595792"/>
    </source>
</evidence>
<dbReference type="EMBL" id="CP065315">
    <property type="protein sequence ID" value="QQR07180.1"/>
    <property type="molecule type" value="Genomic_DNA"/>
</dbReference>
<dbReference type="Proteomes" id="UP001211006">
    <property type="component" value="Unassembled WGS sequence"/>
</dbReference>
<gene>
    <name evidence="1" type="ORF">ERS852411_00251</name>
    <name evidence="3" type="ORF">I5Q84_06770</name>
    <name evidence="2" type="ORF">PND83_19050</name>
</gene>
<dbReference type="OrthoDB" id="9791178at2"/>
<evidence type="ECO:0000313" key="1">
    <source>
        <dbReference type="EMBL" id="CUN64821.1"/>
    </source>
</evidence>
<dbReference type="RefSeq" id="WP_055271818.1">
    <property type="nucleotide sequence ID" value="NZ_BAABZG010000001.1"/>
</dbReference>
<dbReference type="AlphaFoldDB" id="A0A173YKZ9"/>
<name>A0A173YKZ9_FLAPL</name>
<dbReference type="Proteomes" id="UP000095746">
    <property type="component" value="Unassembled WGS sequence"/>
</dbReference>
<dbReference type="Proteomes" id="UP000595792">
    <property type="component" value="Chromosome"/>
</dbReference>
<reference evidence="1 4" key="1">
    <citation type="submission" date="2015-09" db="EMBL/GenBank/DDBJ databases">
        <authorList>
            <consortium name="Pathogen Informatics"/>
        </authorList>
    </citation>
    <scope>NUCLEOTIDE SEQUENCE [LARGE SCALE GENOMIC DNA]</scope>
    <source>
        <strain evidence="1 4">2789STDY5608854</strain>
    </source>
</reference>
<dbReference type="EMBL" id="JAQLWO010000026">
    <property type="protein sequence ID" value="MDB7908087.1"/>
    <property type="molecule type" value="Genomic_DNA"/>
</dbReference>
<proteinExistence type="predicted"/>
<protein>
    <submittedName>
        <fullName evidence="2">TnpV protein</fullName>
    </submittedName>
</protein>